<dbReference type="Gene3D" id="2.40.50.140">
    <property type="entry name" value="Nucleic acid-binding proteins"/>
    <property type="match status" value="1"/>
</dbReference>
<dbReference type="GO" id="GO:0003677">
    <property type="term" value="F:DNA binding"/>
    <property type="evidence" value="ECO:0007669"/>
    <property type="project" value="UniProtKB-KW"/>
</dbReference>
<dbReference type="CDD" id="cd04496">
    <property type="entry name" value="SSB_OBF"/>
    <property type="match status" value="1"/>
</dbReference>
<accession>A0ABS1JTZ2</accession>
<dbReference type="InterPro" id="IPR012340">
    <property type="entry name" value="NA-bd_OB-fold"/>
</dbReference>
<evidence type="ECO:0000313" key="4">
    <source>
        <dbReference type="Proteomes" id="UP000622707"/>
    </source>
</evidence>
<name>A0ABS1JTZ2_9BURK</name>
<reference evidence="3 4" key="1">
    <citation type="journal article" date="2017" name="Int. J. Syst. Evol. Microbiol.">
        <title>Ramlibacter alkalitolerans sp. nov., alkali-tolerant bacterium isolated from soil of ginseng.</title>
        <authorList>
            <person name="Lee D.H."/>
            <person name="Cha C.J."/>
        </authorList>
    </citation>
    <scope>NUCLEOTIDE SEQUENCE [LARGE SCALE GENOMIC DNA]</scope>
    <source>
        <strain evidence="3 4">KACC 19305</strain>
    </source>
</reference>
<gene>
    <name evidence="3" type="ORF">JI746_21845</name>
</gene>
<dbReference type="InterPro" id="IPR000424">
    <property type="entry name" value="Primosome_PriB/ssb"/>
</dbReference>
<proteinExistence type="predicted"/>
<sequence length="101" mass="11008">MRVIGNIGNDPKKLSTREGKPYYRFSLAESFGKDEKKTTTWYEVTAFVDETTGDPLKKGEFVEVSGRAEAKLFSKRDGSPGVSLDLTAFSVQPAKSKAAAA</sequence>
<keyword evidence="1 2" id="KW-0238">DNA-binding</keyword>
<dbReference type="PROSITE" id="PS50935">
    <property type="entry name" value="SSB"/>
    <property type="match status" value="1"/>
</dbReference>
<dbReference type="Proteomes" id="UP000622707">
    <property type="component" value="Unassembled WGS sequence"/>
</dbReference>
<comment type="caution">
    <text evidence="3">The sequence shown here is derived from an EMBL/GenBank/DDBJ whole genome shotgun (WGS) entry which is preliminary data.</text>
</comment>
<dbReference type="EMBL" id="JAEQND010000013">
    <property type="protein sequence ID" value="MBL0427765.1"/>
    <property type="molecule type" value="Genomic_DNA"/>
</dbReference>
<dbReference type="Pfam" id="PF00436">
    <property type="entry name" value="SSB"/>
    <property type="match status" value="1"/>
</dbReference>
<keyword evidence="4" id="KW-1185">Reference proteome</keyword>
<dbReference type="SUPFAM" id="SSF50249">
    <property type="entry name" value="Nucleic acid-binding proteins"/>
    <property type="match status" value="1"/>
</dbReference>
<evidence type="ECO:0000256" key="1">
    <source>
        <dbReference type="ARBA" id="ARBA00023125"/>
    </source>
</evidence>
<evidence type="ECO:0000256" key="2">
    <source>
        <dbReference type="PROSITE-ProRule" id="PRU00252"/>
    </source>
</evidence>
<protein>
    <submittedName>
        <fullName evidence="3">Single-stranded DNA-binding protein</fullName>
    </submittedName>
</protein>
<dbReference type="RefSeq" id="WP_201692398.1">
    <property type="nucleotide sequence ID" value="NZ_JAEQND010000013.1"/>
</dbReference>
<organism evidence="3 4">
    <name type="scientific">Ramlibacter alkalitolerans</name>
    <dbReference type="NCBI Taxonomy" id="2039631"/>
    <lineage>
        <taxon>Bacteria</taxon>
        <taxon>Pseudomonadati</taxon>
        <taxon>Pseudomonadota</taxon>
        <taxon>Betaproteobacteria</taxon>
        <taxon>Burkholderiales</taxon>
        <taxon>Comamonadaceae</taxon>
        <taxon>Ramlibacter</taxon>
    </lineage>
</organism>
<evidence type="ECO:0000313" key="3">
    <source>
        <dbReference type="EMBL" id="MBL0427765.1"/>
    </source>
</evidence>